<dbReference type="Proteomes" id="UP000676194">
    <property type="component" value="Chromosome"/>
</dbReference>
<dbReference type="RefSeq" id="WP_213499353.1">
    <property type="nucleotide sequence ID" value="NZ_CP074694.1"/>
</dbReference>
<dbReference type="InterPro" id="IPR012337">
    <property type="entry name" value="RNaseH-like_sf"/>
</dbReference>
<dbReference type="InterPro" id="IPR036397">
    <property type="entry name" value="RNaseH_sf"/>
</dbReference>
<evidence type="ECO:0000313" key="2">
    <source>
        <dbReference type="EMBL" id="QVL34383.1"/>
    </source>
</evidence>
<gene>
    <name evidence="2" type="ORF">KIH39_10890</name>
</gene>
<dbReference type="InterPro" id="IPR002156">
    <property type="entry name" value="RNaseH_domain"/>
</dbReference>
<dbReference type="PANTHER" id="PTHR48475:SF1">
    <property type="entry name" value="RNASE H TYPE-1 DOMAIN-CONTAINING PROTEIN"/>
    <property type="match status" value="1"/>
</dbReference>
<evidence type="ECO:0000313" key="3">
    <source>
        <dbReference type="Proteomes" id="UP000676194"/>
    </source>
</evidence>
<protein>
    <submittedName>
        <fullName evidence="2">Ribonuclease HI family protein</fullName>
    </submittedName>
</protein>
<dbReference type="PANTHER" id="PTHR48475">
    <property type="entry name" value="RIBONUCLEASE H"/>
    <property type="match status" value="1"/>
</dbReference>
<dbReference type="Gene3D" id="3.30.420.10">
    <property type="entry name" value="Ribonuclease H-like superfamily/Ribonuclease H"/>
    <property type="match status" value="1"/>
</dbReference>
<reference evidence="2" key="1">
    <citation type="submission" date="2021-05" db="EMBL/GenBank/DDBJ databases">
        <title>Complete genome sequence of the cellulolytic planctomycete Telmatocola sphagniphila SP2T and characterization of the first cellulase from planctomycetes.</title>
        <authorList>
            <person name="Rakitin A.L."/>
            <person name="Beletsky A.V."/>
            <person name="Naumoff D.G."/>
            <person name="Kulichevskaya I.S."/>
            <person name="Mardanov A.V."/>
            <person name="Ravin N.V."/>
            <person name="Dedysh S.N."/>
        </authorList>
    </citation>
    <scope>NUCLEOTIDE SEQUENCE</scope>
    <source>
        <strain evidence="2">SP2T</strain>
    </source>
</reference>
<dbReference type="GO" id="GO:0004523">
    <property type="term" value="F:RNA-DNA hybrid ribonuclease activity"/>
    <property type="evidence" value="ECO:0007669"/>
    <property type="project" value="InterPro"/>
</dbReference>
<dbReference type="KEGG" id="tsph:KIH39_10890"/>
<dbReference type="Pfam" id="PF13456">
    <property type="entry name" value="RVT_3"/>
    <property type="match status" value="1"/>
</dbReference>
<accession>A0A8E6BC02</accession>
<dbReference type="CDD" id="cd09279">
    <property type="entry name" value="RNase_HI_like"/>
    <property type="match status" value="1"/>
</dbReference>
<keyword evidence="3" id="KW-1185">Reference proteome</keyword>
<dbReference type="PROSITE" id="PS50879">
    <property type="entry name" value="RNASE_H_1"/>
    <property type="match status" value="1"/>
</dbReference>
<sequence length="203" mass="22660">MARSGTANVDGGSRGNPGPASWAFVLKDDADGEVIERTAFMGQATNNVAEYTALLELLDYATAHQFKKLKVYSDSELMVRQISGVYKVKNADLLPLYEEAKELIEQLQSFEIIHVRRELNKRADELCNKSLDAEEKKLGVAAPEKKAKAKPTASPAQKDLRERCLPLIEFYAEDWRNGSPVKPFSEMLLKELLNAIEGKNSED</sequence>
<dbReference type="GO" id="GO:0003676">
    <property type="term" value="F:nucleic acid binding"/>
    <property type="evidence" value="ECO:0007669"/>
    <property type="project" value="InterPro"/>
</dbReference>
<proteinExistence type="predicted"/>
<name>A0A8E6BC02_9BACT</name>
<dbReference type="EMBL" id="CP074694">
    <property type="protein sequence ID" value="QVL34383.1"/>
    <property type="molecule type" value="Genomic_DNA"/>
</dbReference>
<evidence type="ECO:0000259" key="1">
    <source>
        <dbReference type="PROSITE" id="PS50879"/>
    </source>
</evidence>
<organism evidence="2 3">
    <name type="scientific">Telmatocola sphagniphila</name>
    <dbReference type="NCBI Taxonomy" id="1123043"/>
    <lineage>
        <taxon>Bacteria</taxon>
        <taxon>Pseudomonadati</taxon>
        <taxon>Planctomycetota</taxon>
        <taxon>Planctomycetia</taxon>
        <taxon>Gemmatales</taxon>
        <taxon>Gemmataceae</taxon>
    </lineage>
</organism>
<dbReference type="SUPFAM" id="SSF53098">
    <property type="entry name" value="Ribonuclease H-like"/>
    <property type="match status" value="1"/>
</dbReference>
<feature type="domain" description="RNase H type-1" evidence="1">
    <location>
        <begin position="1"/>
        <end position="132"/>
    </location>
</feature>
<dbReference type="AlphaFoldDB" id="A0A8E6BC02"/>